<dbReference type="PANTHER" id="PTHR37526:SF1">
    <property type="entry name" value="PROTEIN TUSB"/>
    <property type="match status" value="1"/>
</dbReference>
<dbReference type="Gene3D" id="3.40.1260.10">
    <property type="entry name" value="DsrEFH-like"/>
    <property type="match status" value="1"/>
</dbReference>
<dbReference type="GO" id="GO:1990228">
    <property type="term" value="C:sulfurtransferase complex"/>
    <property type="evidence" value="ECO:0007669"/>
    <property type="project" value="TreeGrafter"/>
</dbReference>
<organism evidence="1">
    <name type="scientific">Moorella thermoacetica Y72</name>
    <dbReference type="NCBI Taxonomy" id="1325331"/>
    <lineage>
        <taxon>Bacteria</taxon>
        <taxon>Bacillati</taxon>
        <taxon>Bacillota</taxon>
        <taxon>Clostridia</taxon>
        <taxon>Neomoorellales</taxon>
        <taxon>Neomoorellaceae</taxon>
        <taxon>Neomoorella</taxon>
    </lineage>
</organism>
<protein>
    <submittedName>
        <fullName evidence="1">Uncharacterized conserved protein</fullName>
    </submittedName>
</protein>
<proteinExistence type="predicted"/>
<dbReference type="AlphaFoldDB" id="A0A0S6UF90"/>
<dbReference type="NCBIfam" id="TIGR03011">
    <property type="entry name" value="sulf_tusB_dsrH"/>
    <property type="match status" value="1"/>
</dbReference>
<sequence length="101" mass="11303">MLVLLTRSPFQRQDYRRNLQLAMTQPGSEVILIQDAVLALHKAPADYQEMVDQARVQGINFYALAADLEARGLDTKATYPGTRVIDYGEMVDLAVKHGKVL</sequence>
<dbReference type="EMBL" id="DF238840">
    <property type="protein sequence ID" value="GAF26118.1"/>
    <property type="molecule type" value="Genomic_DNA"/>
</dbReference>
<dbReference type="InterPro" id="IPR027396">
    <property type="entry name" value="DsrEFH-like"/>
</dbReference>
<dbReference type="SUPFAM" id="SSF75169">
    <property type="entry name" value="DsrEFH-like"/>
    <property type="match status" value="1"/>
</dbReference>
<reference evidence="1" key="1">
    <citation type="journal article" date="2014" name="Gene">
        <title>Genome-guided analysis of transformation efficiency and carbon dioxide assimilation by Moorella thermoacetica Y72.</title>
        <authorList>
            <person name="Tsukahara K."/>
            <person name="Kita A."/>
            <person name="Nakashimada Y."/>
            <person name="Hoshino T."/>
            <person name="Murakami K."/>
        </authorList>
    </citation>
    <scope>NUCLEOTIDE SEQUENCE [LARGE SCALE GENOMIC DNA]</scope>
    <source>
        <strain evidence="1">Y72</strain>
    </source>
</reference>
<dbReference type="GeneID" id="45616473"/>
<dbReference type="GO" id="GO:0002143">
    <property type="term" value="P:tRNA wobble position uridine thiolation"/>
    <property type="evidence" value="ECO:0007669"/>
    <property type="project" value="InterPro"/>
</dbReference>
<dbReference type="Pfam" id="PF04077">
    <property type="entry name" value="DsrH"/>
    <property type="match status" value="1"/>
</dbReference>
<dbReference type="PANTHER" id="PTHR37526">
    <property type="entry name" value="PROTEIN TUSB"/>
    <property type="match status" value="1"/>
</dbReference>
<dbReference type="InterPro" id="IPR007215">
    <property type="entry name" value="Sulphur_relay_TusB/DsrH"/>
</dbReference>
<dbReference type="RefSeq" id="WP_011391973.1">
    <property type="nucleotide sequence ID" value="NZ_DF238840.1"/>
</dbReference>
<dbReference type="Proteomes" id="UP000063718">
    <property type="component" value="Unassembled WGS sequence"/>
</dbReference>
<gene>
    <name evidence="1" type="ORF">MTY_1456</name>
</gene>
<evidence type="ECO:0000313" key="1">
    <source>
        <dbReference type="EMBL" id="GAF26118.1"/>
    </source>
</evidence>
<name>A0A0S6UF90_NEOTH</name>
<accession>A0A0S6UF90</accession>